<keyword evidence="5" id="KW-1185">Reference proteome</keyword>
<gene>
    <name evidence="3" type="ORF">BCF50_2299</name>
    <name evidence="2" type="ORF">EGI05_08980</name>
</gene>
<evidence type="ECO:0000313" key="4">
    <source>
        <dbReference type="Proteomes" id="UP000269375"/>
    </source>
</evidence>
<dbReference type="RefSeq" id="WP_123262735.1">
    <property type="nucleotide sequence ID" value="NZ_RJTX01000002.1"/>
</dbReference>
<dbReference type="EMBL" id="RJTX01000002">
    <property type="protein sequence ID" value="ROH97513.1"/>
    <property type="molecule type" value="Genomic_DNA"/>
</dbReference>
<dbReference type="Proteomes" id="UP000269375">
    <property type="component" value="Unassembled WGS sequence"/>
</dbReference>
<feature type="transmembrane region" description="Helical" evidence="1">
    <location>
        <begin position="7"/>
        <end position="28"/>
    </location>
</feature>
<proteinExistence type="predicted"/>
<protein>
    <recommendedName>
        <fullName evidence="6">Signal peptide-containing protein</fullName>
    </recommendedName>
</protein>
<name>A0A3N0VXF9_9FLAO</name>
<feature type="transmembrane region" description="Helical" evidence="1">
    <location>
        <begin position="156"/>
        <end position="173"/>
    </location>
</feature>
<feature type="transmembrane region" description="Helical" evidence="1">
    <location>
        <begin position="98"/>
        <end position="119"/>
    </location>
</feature>
<keyword evidence="1" id="KW-0472">Membrane</keyword>
<sequence>MKEILKKFLTVFLIAGFASLLAGIYGILHDQITYSISPEYYTRFKFIQFNLNEEYYSIREKVAIVGFSATWWFGLFLGLILGIFGLRHKDWKAMFKTSVFSIFITILITLIIGIIGFLYGNFVLSNQPKSEFANWFIPHDLIDFKSFIAVGSMHNFSYIGGIIGLIFGIVYSYKKASITAR</sequence>
<reference evidence="2 4" key="1">
    <citation type="submission" date="2018-11" db="EMBL/GenBank/DDBJ databases">
        <title>Proposal to divide the Flavobacteriaceae and reorganize its genera based on Amino Acid Identity values calculated from whole genome sequences.</title>
        <authorList>
            <person name="Nicholson A.C."/>
            <person name="Gulvik C.A."/>
            <person name="Whitney A.M."/>
            <person name="Humrighouse B.W."/>
            <person name="Bell M."/>
            <person name="Holmes B."/>
            <person name="Steigerwalt A."/>
            <person name="Villarma A."/>
            <person name="Sheth M."/>
            <person name="Batra D."/>
            <person name="Pryor J."/>
            <person name="Bernardet J.-F."/>
            <person name="Hugo C."/>
            <person name="Kampfer P."/>
            <person name="Newman J."/>
            <person name="Mcquiston J.R."/>
        </authorList>
    </citation>
    <scope>NUCLEOTIDE SEQUENCE [LARGE SCALE GENOMIC DNA]</scope>
    <source>
        <strain evidence="2 4">DSM 15235</strain>
    </source>
</reference>
<evidence type="ECO:0000313" key="3">
    <source>
        <dbReference type="EMBL" id="TDX93337.1"/>
    </source>
</evidence>
<accession>A0A3N0VXF9</accession>
<dbReference type="AlphaFoldDB" id="A0A3N0VXF9"/>
<keyword evidence="1" id="KW-0812">Transmembrane</keyword>
<keyword evidence="1" id="KW-1133">Transmembrane helix</keyword>
<dbReference type="EMBL" id="SOQW01000002">
    <property type="protein sequence ID" value="TDX93337.1"/>
    <property type="molecule type" value="Genomic_DNA"/>
</dbReference>
<dbReference type="Proteomes" id="UP000295709">
    <property type="component" value="Unassembled WGS sequence"/>
</dbReference>
<comment type="caution">
    <text evidence="2">The sequence shown here is derived from an EMBL/GenBank/DDBJ whole genome shotgun (WGS) entry which is preliminary data.</text>
</comment>
<reference evidence="3 5" key="2">
    <citation type="submission" date="2019-03" db="EMBL/GenBank/DDBJ databases">
        <title>Genomic Encyclopedia of Archaeal and Bacterial Type Strains, Phase II (KMG-II): from individual species to whole genera.</title>
        <authorList>
            <person name="Goeker M."/>
        </authorList>
    </citation>
    <scope>NUCLEOTIDE SEQUENCE [LARGE SCALE GENOMIC DNA]</scope>
    <source>
        <strain evidence="3 5">DSM 15235</strain>
    </source>
</reference>
<evidence type="ECO:0000313" key="5">
    <source>
        <dbReference type="Proteomes" id="UP000295709"/>
    </source>
</evidence>
<evidence type="ECO:0000256" key="1">
    <source>
        <dbReference type="SAM" id="Phobius"/>
    </source>
</evidence>
<evidence type="ECO:0000313" key="2">
    <source>
        <dbReference type="EMBL" id="ROH97513.1"/>
    </source>
</evidence>
<dbReference type="OrthoDB" id="678065at2"/>
<feature type="transmembrane region" description="Helical" evidence="1">
    <location>
        <begin position="62"/>
        <end position="86"/>
    </location>
</feature>
<evidence type="ECO:0008006" key="6">
    <source>
        <dbReference type="Google" id="ProtNLM"/>
    </source>
</evidence>
<organism evidence="2 4">
    <name type="scientific">Chryseobacterium daecheongense</name>
    <dbReference type="NCBI Taxonomy" id="192389"/>
    <lineage>
        <taxon>Bacteria</taxon>
        <taxon>Pseudomonadati</taxon>
        <taxon>Bacteroidota</taxon>
        <taxon>Flavobacteriia</taxon>
        <taxon>Flavobacteriales</taxon>
        <taxon>Weeksellaceae</taxon>
        <taxon>Chryseobacterium group</taxon>
        <taxon>Chryseobacterium</taxon>
    </lineage>
</organism>